<dbReference type="AlphaFoldDB" id="A0A853I8M1"/>
<feature type="chain" id="PRO_5032416831" evidence="1">
    <location>
        <begin position="31"/>
        <end position="141"/>
    </location>
</feature>
<evidence type="ECO:0000313" key="2">
    <source>
        <dbReference type="EMBL" id="NYZ69663.1"/>
    </source>
</evidence>
<keyword evidence="3" id="KW-1185">Reference proteome</keyword>
<evidence type="ECO:0000313" key="3">
    <source>
        <dbReference type="Proteomes" id="UP000569732"/>
    </source>
</evidence>
<sequence>MYQTKLLSAKKSLVFSLVIQLSALSSNVKAACPNINCSNISASTWTHIQNSYCSNQCVDGGNSAFNSNHCLSLEKMTELCNAIIAADNCNEVPLRGGRIMGTGTLIEDLGALGNNACATTNQASIVYNTGFDQVLTMFPGP</sequence>
<dbReference type="Proteomes" id="UP000569732">
    <property type="component" value="Unassembled WGS sequence"/>
</dbReference>
<feature type="signal peptide" evidence="1">
    <location>
        <begin position="1"/>
        <end position="30"/>
    </location>
</feature>
<keyword evidence="1" id="KW-0732">Signal</keyword>
<reference evidence="2 3" key="1">
    <citation type="submission" date="2020-07" db="EMBL/GenBank/DDBJ databases">
        <title>Endozoicomonas sp. nov., isolated from sediment.</title>
        <authorList>
            <person name="Gu T."/>
        </authorList>
    </citation>
    <scope>NUCLEOTIDE SEQUENCE [LARGE SCALE GENOMIC DNA]</scope>
    <source>
        <strain evidence="2 3">SM1973</strain>
    </source>
</reference>
<dbReference type="RefSeq" id="WP_180571643.1">
    <property type="nucleotide sequence ID" value="NZ_JACCKB010000117.1"/>
</dbReference>
<name>A0A853I8M1_9GAMM</name>
<proteinExistence type="predicted"/>
<organism evidence="2 3">
    <name type="scientific">Spartinivicinus marinus</name>
    <dbReference type="NCBI Taxonomy" id="2994442"/>
    <lineage>
        <taxon>Bacteria</taxon>
        <taxon>Pseudomonadati</taxon>
        <taxon>Pseudomonadota</taxon>
        <taxon>Gammaproteobacteria</taxon>
        <taxon>Oceanospirillales</taxon>
        <taxon>Zooshikellaceae</taxon>
        <taxon>Spartinivicinus</taxon>
    </lineage>
</organism>
<dbReference type="EMBL" id="JACCKB010000117">
    <property type="protein sequence ID" value="NYZ69663.1"/>
    <property type="molecule type" value="Genomic_DNA"/>
</dbReference>
<comment type="caution">
    <text evidence="2">The sequence shown here is derived from an EMBL/GenBank/DDBJ whole genome shotgun (WGS) entry which is preliminary data.</text>
</comment>
<accession>A0A853I8M1</accession>
<evidence type="ECO:0000256" key="1">
    <source>
        <dbReference type="SAM" id="SignalP"/>
    </source>
</evidence>
<gene>
    <name evidence="2" type="ORF">H0A36_26980</name>
</gene>
<protein>
    <submittedName>
        <fullName evidence="2">Uncharacterized protein</fullName>
    </submittedName>
</protein>